<comment type="subcellular location">
    <subcellularLocation>
        <location evidence="1">Membrane</location>
        <topology evidence="1">Multi-pass membrane protein</topology>
    </subcellularLocation>
</comment>
<evidence type="ECO:0000313" key="8">
    <source>
        <dbReference type="Proteomes" id="UP000468531"/>
    </source>
</evidence>
<feature type="transmembrane region" description="Helical" evidence="5">
    <location>
        <begin position="211"/>
        <end position="235"/>
    </location>
</feature>
<comment type="caution">
    <text evidence="7">The sequence shown here is derived from an EMBL/GenBank/DDBJ whole genome shotgun (WGS) entry which is preliminary data.</text>
</comment>
<feature type="transmembrane region" description="Helical" evidence="5">
    <location>
        <begin position="255"/>
        <end position="278"/>
    </location>
</feature>
<dbReference type="NCBIfam" id="TIGR00815">
    <property type="entry name" value="sulP"/>
    <property type="match status" value="1"/>
</dbReference>
<feature type="transmembrane region" description="Helical" evidence="5">
    <location>
        <begin position="328"/>
        <end position="344"/>
    </location>
</feature>
<proteinExistence type="predicted"/>
<feature type="transmembrane region" description="Helical" evidence="5">
    <location>
        <begin position="76"/>
        <end position="95"/>
    </location>
</feature>
<dbReference type="Gene3D" id="3.30.750.24">
    <property type="entry name" value="STAS domain"/>
    <property type="match status" value="1"/>
</dbReference>
<dbReference type="Pfam" id="PF00916">
    <property type="entry name" value="Sulfate_transp"/>
    <property type="match status" value="1"/>
</dbReference>
<dbReference type="InterPro" id="IPR036513">
    <property type="entry name" value="STAS_dom_sf"/>
</dbReference>
<evidence type="ECO:0000256" key="5">
    <source>
        <dbReference type="SAM" id="Phobius"/>
    </source>
</evidence>
<gene>
    <name evidence="7" type="ORF">FNJ47_31550</name>
</gene>
<keyword evidence="8" id="KW-1185">Reference proteome</keyword>
<feature type="transmembrane region" description="Helical" evidence="5">
    <location>
        <begin position="27"/>
        <end position="47"/>
    </location>
</feature>
<feature type="transmembrane region" description="Helical" evidence="5">
    <location>
        <begin position="53"/>
        <end position="69"/>
    </location>
</feature>
<dbReference type="InterPro" id="IPR011547">
    <property type="entry name" value="SLC26A/SulP_dom"/>
</dbReference>
<dbReference type="Pfam" id="PF01740">
    <property type="entry name" value="STAS"/>
    <property type="match status" value="1"/>
</dbReference>
<feature type="transmembrane region" description="Helical" evidence="5">
    <location>
        <begin position="101"/>
        <end position="123"/>
    </location>
</feature>
<feature type="transmembrane region" description="Helical" evidence="5">
    <location>
        <begin position="351"/>
        <end position="368"/>
    </location>
</feature>
<reference evidence="7 8" key="1">
    <citation type="journal article" date="2020" name="Arch. Microbiol.">
        <title>Bradyrhizobium uaiense sp. nov., a new highly efficient cowpea symbiont.</title>
        <authorList>
            <person name="Cabral Michel D."/>
            <person name="Azarias Guimaraes A."/>
            <person name="Martins da Costa E."/>
            <person name="Soares de Carvalho T."/>
            <person name="Balsanelli E."/>
            <person name="Willems A."/>
            <person name="Maltempi de Souza E."/>
            <person name="de Souza Moreira F.M."/>
        </authorList>
    </citation>
    <scope>NUCLEOTIDE SEQUENCE [LARGE SCALE GENOMIC DNA]</scope>
    <source>
        <strain evidence="7 8">UFLA 03-164</strain>
    </source>
</reference>
<dbReference type="GO" id="GO:0055085">
    <property type="term" value="P:transmembrane transport"/>
    <property type="evidence" value="ECO:0007669"/>
    <property type="project" value="InterPro"/>
</dbReference>
<dbReference type="PANTHER" id="PTHR11814">
    <property type="entry name" value="SULFATE TRANSPORTER"/>
    <property type="match status" value="1"/>
</dbReference>
<keyword evidence="3 5" id="KW-1133">Transmembrane helix</keyword>
<protein>
    <submittedName>
        <fullName evidence="7">SulP family inorganic anion transporter</fullName>
    </submittedName>
</protein>
<dbReference type="SUPFAM" id="SSF52091">
    <property type="entry name" value="SpoIIaa-like"/>
    <property type="match status" value="1"/>
</dbReference>
<evidence type="ECO:0000313" key="7">
    <source>
        <dbReference type="EMBL" id="NEV00230.1"/>
    </source>
</evidence>
<feature type="domain" description="STAS" evidence="6">
    <location>
        <begin position="440"/>
        <end position="555"/>
    </location>
</feature>
<evidence type="ECO:0000256" key="1">
    <source>
        <dbReference type="ARBA" id="ARBA00004141"/>
    </source>
</evidence>
<feature type="transmembrane region" description="Helical" evidence="5">
    <location>
        <begin position="181"/>
        <end position="199"/>
    </location>
</feature>
<dbReference type="Proteomes" id="UP000468531">
    <property type="component" value="Unassembled WGS sequence"/>
</dbReference>
<keyword evidence="4 5" id="KW-0472">Membrane</keyword>
<evidence type="ECO:0000256" key="2">
    <source>
        <dbReference type="ARBA" id="ARBA00022692"/>
    </source>
</evidence>
<dbReference type="EMBL" id="VKHP01000167">
    <property type="protein sequence ID" value="NEV00230.1"/>
    <property type="molecule type" value="Genomic_DNA"/>
</dbReference>
<organism evidence="7 8">
    <name type="scientific">Bradyrhizobium uaiense</name>
    <dbReference type="NCBI Taxonomy" id="2594946"/>
    <lineage>
        <taxon>Bacteria</taxon>
        <taxon>Pseudomonadati</taxon>
        <taxon>Pseudomonadota</taxon>
        <taxon>Alphaproteobacteria</taxon>
        <taxon>Hyphomicrobiales</taxon>
        <taxon>Nitrobacteraceae</taxon>
        <taxon>Bradyrhizobium</taxon>
    </lineage>
</organism>
<evidence type="ECO:0000256" key="4">
    <source>
        <dbReference type="ARBA" id="ARBA00023136"/>
    </source>
</evidence>
<dbReference type="GO" id="GO:0016020">
    <property type="term" value="C:membrane"/>
    <property type="evidence" value="ECO:0007669"/>
    <property type="project" value="UniProtKB-SubCell"/>
</dbReference>
<evidence type="ECO:0000256" key="3">
    <source>
        <dbReference type="ARBA" id="ARBA00022989"/>
    </source>
</evidence>
<accession>A0A6P1BPU3</accession>
<feature type="transmembrane region" description="Helical" evidence="5">
    <location>
        <begin position="135"/>
        <end position="161"/>
    </location>
</feature>
<name>A0A6P1BPU3_9BRAD</name>
<dbReference type="PROSITE" id="PS50801">
    <property type="entry name" value="STAS"/>
    <property type="match status" value="1"/>
</dbReference>
<sequence>MDRLTRIAPGLIKLLSYRFAEDFRHDLLAGVSVAAVALPVAIAYAQLAGFNPVVGLYSSILPLVAYAIFGTSRQMIVNPDAAVCAMVAAAVAPLAGGNPEIYWSLSVAVTFLAGMFCIAASFFRLGALAEFLSKPILVGLLNGVAVSICLGQVGKLLGFSIESKRIIPQLFEIFAKVPQTQVPTLIVGAASLAILFGLARWVPRLPTAPIILIAAGAAVALFGLDRYGVAILGSIPGGAPPLRLPRFPEDDIPSLLGSAAGLALVLFSSGMLTARSFASKGGYEIDADRELAAFGAANLASALSQGFAVTGADSRTAVAAAAGGRTQVTGLVAAVTITAVLLFLTGPLRYVPIAALGALLVFASISLFDTRTLREIWSIDRTEVGLAVITTLGVVALGAINGILIAVGLALVRFVKLTARPRDEVLGTVDGLPGLHSIDRHPDARTFPGLVLYRFDGPLTFFNSDYFKTRALAVAEAAGPELQWFVIDAIPVSQIDINGLYALRDLRERLEARGASLILAGRKAEFLARFREAGLYRPEHETWIFPTLRQALKGYRQAAQRVAPLNQDDL</sequence>
<keyword evidence="2 5" id="KW-0812">Transmembrane</keyword>
<dbReference type="AlphaFoldDB" id="A0A6P1BPU3"/>
<feature type="transmembrane region" description="Helical" evidence="5">
    <location>
        <begin position="388"/>
        <end position="412"/>
    </location>
</feature>
<dbReference type="InterPro" id="IPR001902">
    <property type="entry name" value="SLC26A/SulP_fam"/>
</dbReference>
<evidence type="ECO:0000259" key="6">
    <source>
        <dbReference type="PROSITE" id="PS50801"/>
    </source>
</evidence>
<dbReference type="CDD" id="cd07042">
    <property type="entry name" value="STAS_SulP_like_sulfate_transporter"/>
    <property type="match status" value="1"/>
</dbReference>
<dbReference type="InterPro" id="IPR002645">
    <property type="entry name" value="STAS_dom"/>
</dbReference>